<reference evidence="7" key="1">
    <citation type="journal article" date="2020" name="J. Eukaryot. Microbiol.">
        <title>De novo Sequencing, Assembly and Annotation of the Transcriptome for the Free-Living Testate Amoeba Arcella intermedia.</title>
        <authorList>
            <person name="Ribeiro G.M."/>
            <person name="Porfirio-Sousa A.L."/>
            <person name="Maurer-Alcala X.X."/>
            <person name="Katz L.A."/>
            <person name="Lahr D.J.G."/>
        </authorList>
    </citation>
    <scope>NUCLEOTIDE SEQUENCE</scope>
</reference>
<organism evidence="7">
    <name type="scientific">Arcella intermedia</name>
    <dbReference type="NCBI Taxonomy" id="1963864"/>
    <lineage>
        <taxon>Eukaryota</taxon>
        <taxon>Amoebozoa</taxon>
        <taxon>Tubulinea</taxon>
        <taxon>Elardia</taxon>
        <taxon>Arcellinida</taxon>
        <taxon>Sphaerothecina</taxon>
        <taxon>Arcellidae</taxon>
        <taxon>Arcella</taxon>
    </lineage>
</organism>
<dbReference type="GO" id="GO:0005834">
    <property type="term" value="C:heterotrimeric G-protein complex"/>
    <property type="evidence" value="ECO:0007669"/>
    <property type="project" value="TreeGrafter"/>
</dbReference>
<evidence type="ECO:0000313" key="7">
    <source>
        <dbReference type="EMBL" id="NDV33122.1"/>
    </source>
</evidence>
<evidence type="ECO:0000256" key="1">
    <source>
        <dbReference type="ARBA" id="ARBA00022723"/>
    </source>
</evidence>
<dbReference type="GO" id="GO:0007188">
    <property type="term" value="P:adenylate cyclase-modulating G protein-coupled receptor signaling pathway"/>
    <property type="evidence" value="ECO:0007669"/>
    <property type="project" value="TreeGrafter"/>
</dbReference>
<dbReference type="Gene3D" id="1.10.400.10">
    <property type="entry name" value="GI Alpha 1, domain 2-like"/>
    <property type="match status" value="1"/>
</dbReference>
<evidence type="ECO:0000256" key="2">
    <source>
        <dbReference type="ARBA" id="ARBA00022741"/>
    </source>
</evidence>
<feature type="binding site" evidence="6">
    <location>
        <position position="91"/>
    </location>
    <ligand>
        <name>Mg(2+)</name>
        <dbReference type="ChEBI" id="CHEBI:18420"/>
    </ligand>
</feature>
<dbReference type="GO" id="GO:0005525">
    <property type="term" value="F:GTP binding"/>
    <property type="evidence" value="ECO:0007669"/>
    <property type="project" value="UniProtKB-KW"/>
</dbReference>
<keyword evidence="3 5" id="KW-0342">GTP-binding</keyword>
<keyword evidence="6" id="KW-0460">Magnesium</keyword>
<dbReference type="GO" id="GO:0031683">
    <property type="term" value="F:G-protein beta/gamma-subunit complex binding"/>
    <property type="evidence" value="ECO:0007669"/>
    <property type="project" value="InterPro"/>
</dbReference>
<feature type="binding site" evidence="5">
    <location>
        <begin position="175"/>
        <end position="178"/>
    </location>
    <ligand>
        <name>GTP</name>
        <dbReference type="ChEBI" id="CHEBI:37565"/>
    </ligand>
</feature>
<dbReference type="GO" id="GO:0001664">
    <property type="term" value="F:G protein-coupled receptor binding"/>
    <property type="evidence" value="ECO:0007669"/>
    <property type="project" value="TreeGrafter"/>
</dbReference>
<evidence type="ECO:0000256" key="3">
    <source>
        <dbReference type="ARBA" id="ARBA00023134"/>
    </source>
</evidence>
<accession>A0A6B2L7Y3</accession>
<dbReference type="PANTHER" id="PTHR10218:SF302">
    <property type="entry name" value="GUANINE NUCLEOTIDE-BINDING PROTEIN ALPHA-5 SUBUNIT"/>
    <property type="match status" value="1"/>
</dbReference>
<dbReference type="GO" id="GO:0005737">
    <property type="term" value="C:cytoplasm"/>
    <property type="evidence" value="ECO:0007669"/>
    <property type="project" value="TreeGrafter"/>
</dbReference>
<dbReference type="Pfam" id="PF00503">
    <property type="entry name" value="G-alpha"/>
    <property type="match status" value="1"/>
</dbReference>
<dbReference type="SUPFAM" id="SSF52540">
    <property type="entry name" value="P-loop containing nucleoside triphosphate hydrolases"/>
    <property type="match status" value="1"/>
</dbReference>
<evidence type="ECO:0000256" key="5">
    <source>
        <dbReference type="PIRSR" id="PIRSR601019-1"/>
    </source>
</evidence>
<dbReference type="PRINTS" id="PR00318">
    <property type="entry name" value="GPROTEINA"/>
</dbReference>
<dbReference type="SMART" id="SM00275">
    <property type="entry name" value="G_alpha"/>
    <property type="match status" value="1"/>
</dbReference>
<dbReference type="PROSITE" id="PS51882">
    <property type="entry name" value="G_ALPHA"/>
    <property type="match status" value="1"/>
</dbReference>
<dbReference type="EMBL" id="GIBP01004153">
    <property type="protein sequence ID" value="NDV33122.1"/>
    <property type="molecule type" value="Transcribed_RNA"/>
</dbReference>
<keyword evidence="4" id="KW-0807">Transducer</keyword>
<dbReference type="Gene3D" id="3.40.50.300">
    <property type="entry name" value="P-loop containing nucleotide triphosphate hydrolases"/>
    <property type="match status" value="1"/>
</dbReference>
<keyword evidence="1 6" id="KW-0479">Metal-binding</keyword>
<evidence type="ECO:0000256" key="6">
    <source>
        <dbReference type="PIRSR" id="PIRSR601019-2"/>
    </source>
</evidence>
<evidence type="ECO:0000256" key="4">
    <source>
        <dbReference type="ARBA" id="ARBA00023224"/>
    </source>
</evidence>
<dbReference type="InterPro" id="IPR027417">
    <property type="entry name" value="P-loop_NTPase"/>
</dbReference>
<proteinExistence type="predicted"/>
<dbReference type="InterPro" id="IPR001019">
    <property type="entry name" value="Gprotein_alpha_su"/>
</dbReference>
<dbReference type="GO" id="GO:0046872">
    <property type="term" value="F:metal ion binding"/>
    <property type="evidence" value="ECO:0007669"/>
    <property type="project" value="UniProtKB-KW"/>
</dbReference>
<dbReference type="AlphaFoldDB" id="A0A6B2L7Y3"/>
<dbReference type="PANTHER" id="PTHR10218">
    <property type="entry name" value="GTP-BINDING PROTEIN ALPHA SUBUNIT"/>
    <property type="match status" value="1"/>
</dbReference>
<name>A0A6B2L7Y3_9EUKA</name>
<dbReference type="InterPro" id="IPR011025">
    <property type="entry name" value="GproteinA_insert"/>
</dbReference>
<dbReference type="GO" id="GO:0003924">
    <property type="term" value="F:GTPase activity"/>
    <property type="evidence" value="ECO:0007669"/>
    <property type="project" value="InterPro"/>
</dbReference>
<sequence length="303" mass="35270">MGELLASALAAVIRLAKIDNFDGLVDRGNWTIKELLETFNHPLVQQALQNPAVYTESCIYPPFYTHEKLSQVFSPGYLPSKEDIIRFRIRTTGICENSWEQEGTKYTLIDVGGPRSERKKWVHCFSDVQQVIFVVDLWNSIWPYSDQGEPESFFIWKELVTSRWFPGSSFTLLFNKWDFFQKYIREDNFEAFRKQFPMKHANVVSCAREIANLYLAELGSQKVKVVFTTATSDADFDPLRKIILDPEGFAEKEEAKKKMVFPPSASTWETEIRWLYVGYHDPACPLSKLPFDIIRSIHFYLLY</sequence>
<keyword evidence="2 5" id="KW-0547">Nucleotide-binding</keyword>
<protein>
    <submittedName>
        <fullName evidence="7">Uncharacterized protein</fullName>
    </submittedName>
</protein>
<dbReference type="FunFam" id="3.40.50.300:FF:000692">
    <property type="entry name" value="Guanine nucleotide-binding protein subunit alpha"/>
    <property type="match status" value="1"/>
</dbReference>